<dbReference type="Pfam" id="PF03313">
    <property type="entry name" value="SDH_alpha"/>
    <property type="match status" value="1"/>
</dbReference>
<dbReference type="AlphaFoldDB" id="A0A7G8P8B9"/>
<dbReference type="GO" id="GO:0016829">
    <property type="term" value="F:lyase activity"/>
    <property type="evidence" value="ECO:0007669"/>
    <property type="project" value="UniProtKB-KW"/>
</dbReference>
<evidence type="ECO:0000313" key="3">
    <source>
        <dbReference type="Proteomes" id="UP000515498"/>
    </source>
</evidence>
<organism evidence="2 3">
    <name type="scientific">Mycolicibacterium fluoranthenivorans</name>
    <dbReference type="NCBI Taxonomy" id="258505"/>
    <lineage>
        <taxon>Bacteria</taxon>
        <taxon>Bacillati</taxon>
        <taxon>Actinomycetota</taxon>
        <taxon>Actinomycetes</taxon>
        <taxon>Mycobacteriales</taxon>
        <taxon>Mycobacteriaceae</taxon>
        <taxon>Mycolicibacterium</taxon>
    </lineage>
</organism>
<proteinExistence type="predicted"/>
<sequence>MPCSAVMMSLPPVNVWATAVDEENAAGSRVVTAPTNGTEGIIAGVLC</sequence>
<reference evidence="2 3" key="1">
    <citation type="submission" date="2020-07" db="EMBL/GenBank/DDBJ databases">
        <title>Draft genome sequence of four isobutane-metabolizing strains capable of cometabolically degrading diverse ether contaminants.</title>
        <authorList>
            <person name="Chen W."/>
            <person name="Faulkner N."/>
            <person name="Smith C."/>
            <person name="Hyman M."/>
        </authorList>
    </citation>
    <scope>NUCLEOTIDE SEQUENCE [LARGE SCALE GENOMIC DNA]</scope>
    <source>
        <strain evidence="2 3">2A</strain>
    </source>
</reference>
<feature type="domain" description="Serine dehydratase-like alpha subunit" evidence="1">
    <location>
        <begin position="13"/>
        <end position="46"/>
    </location>
</feature>
<dbReference type="Proteomes" id="UP000515498">
    <property type="component" value="Chromosome"/>
</dbReference>
<evidence type="ECO:0000259" key="1">
    <source>
        <dbReference type="Pfam" id="PF03313"/>
    </source>
</evidence>
<dbReference type="KEGG" id="mflu:HZU40_20225"/>
<accession>A0A7G8P8B9</accession>
<gene>
    <name evidence="2" type="ORF">HZU40_20225</name>
</gene>
<dbReference type="EMBL" id="CP059894">
    <property type="protein sequence ID" value="QNJ90585.1"/>
    <property type="molecule type" value="Genomic_DNA"/>
</dbReference>
<dbReference type="InterPro" id="IPR005130">
    <property type="entry name" value="Ser_deHydtase-like_asu"/>
</dbReference>
<protein>
    <submittedName>
        <fullName evidence="2">L-serine ammonia-lyase, iron-sulfur-dependent, subunit alpha</fullName>
    </submittedName>
</protein>
<name>A0A7G8P8B9_9MYCO</name>
<keyword evidence="2" id="KW-0456">Lyase</keyword>
<evidence type="ECO:0000313" key="2">
    <source>
        <dbReference type="EMBL" id="QNJ90585.1"/>
    </source>
</evidence>